<protein>
    <submittedName>
        <fullName evidence="2">DUF177 domain-containing protein</fullName>
    </submittedName>
</protein>
<evidence type="ECO:0000313" key="3">
    <source>
        <dbReference type="Proteomes" id="UP000561181"/>
    </source>
</evidence>
<dbReference type="InterPro" id="IPR003772">
    <property type="entry name" value="YceD"/>
</dbReference>
<gene>
    <name evidence="2" type="ORF">HKD42_00690</name>
</gene>
<dbReference type="AlphaFoldDB" id="A0A848QIF7"/>
<proteinExistence type="predicted"/>
<dbReference type="Proteomes" id="UP000561181">
    <property type="component" value="Unassembled WGS sequence"/>
</dbReference>
<dbReference type="Pfam" id="PF02620">
    <property type="entry name" value="YceD"/>
    <property type="match status" value="1"/>
</dbReference>
<evidence type="ECO:0000256" key="1">
    <source>
        <dbReference type="SAM" id="MobiDB-lite"/>
    </source>
</evidence>
<evidence type="ECO:0000313" key="2">
    <source>
        <dbReference type="EMBL" id="NMW30580.1"/>
    </source>
</evidence>
<dbReference type="EMBL" id="JABCRE010000002">
    <property type="protein sequence ID" value="NMW30580.1"/>
    <property type="molecule type" value="Genomic_DNA"/>
</dbReference>
<keyword evidence="3" id="KW-1185">Reference proteome</keyword>
<feature type="region of interest" description="Disordered" evidence="1">
    <location>
        <begin position="143"/>
        <end position="172"/>
    </location>
</feature>
<sequence>MIDSELPRPIKIKSIASEPYTVTASPDECSALAKRFDLSSVEKVHAIVDLIRDGDIISAQGTLDAEWTQSCALSGDDFPVLHQEPIELRFVPTRTDWQPDDEVELTAEDCDELEYEGDTFDLGEAIAQSLGLAIDPYATGPNANAARKSKNIQTEGQQDGPLAELLAGLKRG</sequence>
<accession>A0A848QIF7</accession>
<organism evidence="2 3">
    <name type="scientific">Pontixanthobacter rizhaonensis</name>
    <dbReference type="NCBI Taxonomy" id="2730337"/>
    <lineage>
        <taxon>Bacteria</taxon>
        <taxon>Pseudomonadati</taxon>
        <taxon>Pseudomonadota</taxon>
        <taxon>Alphaproteobacteria</taxon>
        <taxon>Sphingomonadales</taxon>
        <taxon>Erythrobacteraceae</taxon>
        <taxon>Pontixanthobacter</taxon>
    </lineage>
</organism>
<dbReference type="RefSeq" id="WP_170009373.1">
    <property type="nucleotide sequence ID" value="NZ_JABCRE010000002.1"/>
</dbReference>
<comment type="caution">
    <text evidence="2">The sequence shown here is derived from an EMBL/GenBank/DDBJ whole genome shotgun (WGS) entry which is preliminary data.</text>
</comment>
<name>A0A848QIF7_9SPHN</name>
<reference evidence="2 3" key="1">
    <citation type="submission" date="2020-04" db="EMBL/GenBank/DDBJ databases">
        <authorList>
            <person name="Liu A."/>
        </authorList>
    </citation>
    <scope>NUCLEOTIDE SEQUENCE [LARGE SCALE GENOMIC DNA]</scope>
    <source>
        <strain evidence="2 3">RZ02</strain>
    </source>
</reference>